<organism evidence="7">
    <name type="scientific">Avian orthoreovirus</name>
    <dbReference type="NCBI Taxonomy" id="38170"/>
    <lineage>
        <taxon>Viruses</taxon>
        <taxon>Riboviria</taxon>
        <taxon>Orthornavirae</taxon>
        <taxon>Duplornaviricota</taxon>
        <taxon>Resentoviricetes</taxon>
        <taxon>Reovirales</taxon>
        <taxon>Spinareoviridae</taxon>
        <taxon>Orthoreovirus</taxon>
        <taxon>Orthoreovirus avis</taxon>
    </lineage>
</organism>
<evidence type="ECO:0000313" key="7">
    <source>
        <dbReference type="EMBL" id="AXY93786.1"/>
    </source>
</evidence>
<name>A0A385JBA8_9REOV</name>
<evidence type="ECO:0000256" key="5">
    <source>
        <dbReference type="ARBA" id="ARBA00023111"/>
    </source>
</evidence>
<dbReference type="GO" id="GO:0019028">
    <property type="term" value="C:viral capsid"/>
    <property type="evidence" value="ECO:0007669"/>
    <property type="project" value="UniProtKB-KW"/>
</dbReference>
<keyword evidence="4" id="KW-0946">Virion</keyword>
<dbReference type="InterPro" id="IPR012494">
    <property type="entry name" value="Reovirus_Mu2"/>
</dbReference>
<proteinExistence type="predicted"/>
<evidence type="ECO:0000256" key="2">
    <source>
        <dbReference type="ARBA" id="ARBA00004328"/>
    </source>
</evidence>
<dbReference type="GO" id="GO:0044163">
    <property type="term" value="C:host cytoskeleton"/>
    <property type="evidence" value="ECO:0007669"/>
    <property type="project" value="UniProtKB-SubCell"/>
</dbReference>
<evidence type="ECO:0000256" key="3">
    <source>
        <dbReference type="ARBA" id="ARBA00022561"/>
    </source>
</evidence>
<comment type="subcellular location">
    <subcellularLocation>
        <location evidence="1">Host cytoplasm</location>
        <location evidence="1">Host cytoskeleton</location>
    </subcellularLocation>
    <subcellularLocation>
        <location evidence="2">Virion</location>
    </subcellularLocation>
</comment>
<evidence type="ECO:0000256" key="6">
    <source>
        <dbReference type="ARBA" id="ARBA00023200"/>
    </source>
</evidence>
<keyword evidence="6" id="KW-1035">Host cytoplasm</keyword>
<keyword evidence="5" id="KW-1037">Host cytoskeleton</keyword>
<accession>A0A385JBA8</accession>
<dbReference type="GO" id="GO:0005198">
    <property type="term" value="F:structural molecule activity"/>
    <property type="evidence" value="ECO:0007669"/>
    <property type="project" value="InterPro"/>
</dbReference>
<protein>
    <submittedName>
        <fullName evidence="7">Core NTPase</fullName>
    </submittedName>
</protein>
<dbReference type="EMBL" id="MH520088">
    <property type="protein sequence ID" value="AXY93786.1"/>
    <property type="molecule type" value="Genomic_RNA"/>
</dbReference>
<reference evidence="7" key="1">
    <citation type="journal article" date="2018" name="Virus Res.">
        <title>Genomic sequence and phylogenetic analyses of two novel orthoreovirus strains isolated from Pekin ducks in 2014 in Germany.</title>
        <authorList>
            <person name="Farkas S.L."/>
            <person name="Varga-Kugler R."/>
            <person name="Marton S."/>
            <person name="Lengyel G."/>
            <person name="Palya V."/>
            <person name="Banyai K."/>
        </authorList>
    </citation>
    <scope>NUCLEOTIDE SEQUENCE</scope>
    <source>
        <strain evidence="7">D2533/6/1-10</strain>
    </source>
</reference>
<dbReference type="Pfam" id="PF07781">
    <property type="entry name" value="Reovirus_Mu2"/>
    <property type="match status" value="1"/>
</dbReference>
<keyword evidence="3" id="KW-0167">Capsid protein</keyword>
<sequence length="731" mass="81701">MAYLATPVLAVGDPNACLTKSILGLTNRNIESLPSVSYISPTLTLRQIDLVSSGVPISEVASAIIHRDWRRPCSIRLLPSKRSLLEYLHANPSILPQGLTLPMVRGFLKQPGNFRMSDFFRPLITEATPLLTAVRWMNSSPTVFSLTHKVVGGKLYLYAPQRYYSFTPDLYRELSIGKSSDRVVVLPPSRVYVGAFPSAASGNAALVDRVRWMADDVHPMVKALQCAYDARYRMTARYLSDPLTAALLQGETSVRKLKVPAIEARAARSIGIRVHSLTPPRGINTQVIHVTNLAIMCRHSMVPTERPYKLVFHALPHVLLAHLGLTLSEDWVPIRDETGMFQMWFMVLTLTCDKISDASGRLVSLTPDSISPTAINFVQLLSTTAPRSQSLTMMVRGRLDSVGLCMAKGSFKSTMVKFLTGLSVCGTRIIYPDTIMDSDDVGDALSPTFEQMLLDDLLASPGSFDLAKLESSTDLVNQSYVATHMYPTFLRLLRDKLTPKAMSMYTERSSSFRSLTYAHADSEFLDACWTARLDRAYINYREEENILLRPNRVGGPLFQVALSRCYKMYATSAPLEPISLFLKSLFVPCLKPPPFWAITRERSPLACWRGTLTPNVADAGWCTCDPSRHVTYTFVRGLPDDLAYLDLLEWSRFRATIEVLPQLLDLGNEFRIVAAKVHWVSQRPAIEMFDGRALFTPFQHYHVSMHCNCPLGRSFSVKGIHLRMSTVGSDD</sequence>
<evidence type="ECO:0000256" key="1">
    <source>
        <dbReference type="ARBA" id="ARBA00004133"/>
    </source>
</evidence>
<evidence type="ECO:0000256" key="4">
    <source>
        <dbReference type="ARBA" id="ARBA00022844"/>
    </source>
</evidence>